<keyword evidence="4 18" id="KW-0813">Transport</keyword>
<dbReference type="Gene3D" id="1.20.810.10">
    <property type="entry name" value="Cytochrome Bc1 Complex, Chain C"/>
    <property type="match status" value="1"/>
</dbReference>
<dbReference type="GO" id="GO:0046872">
    <property type="term" value="F:metal ion binding"/>
    <property type="evidence" value="ECO:0007669"/>
    <property type="project" value="UniProtKB-UniRule"/>
</dbReference>
<feature type="transmembrane region" description="Helical" evidence="18">
    <location>
        <begin position="25"/>
        <end position="51"/>
    </location>
</feature>
<feature type="binding site" description="axial binding residue" evidence="17">
    <location>
        <position position="191"/>
    </location>
    <ligand>
        <name>heme b</name>
        <dbReference type="ChEBI" id="CHEBI:60344"/>
        <label>b566</label>
    </ligand>
    <ligandPart>
        <name>Fe</name>
        <dbReference type="ChEBI" id="CHEBI:18248"/>
    </ligandPart>
</feature>
<dbReference type="GO" id="GO:0006122">
    <property type="term" value="P:mitochondrial electron transport, ubiquinol to cytochrome c"/>
    <property type="evidence" value="ECO:0007669"/>
    <property type="project" value="TreeGrafter"/>
</dbReference>
<evidence type="ECO:0000256" key="18">
    <source>
        <dbReference type="RuleBase" id="RU362117"/>
    </source>
</evidence>
<feature type="binding site" description="axial binding residue" evidence="17">
    <location>
        <position position="92"/>
    </location>
    <ligand>
        <name>heme b</name>
        <dbReference type="ChEBI" id="CHEBI:60344"/>
        <label>b566</label>
    </ligand>
    <ligandPart>
        <name>Fe</name>
        <dbReference type="ChEBI" id="CHEBI:18248"/>
    </ligandPart>
</feature>
<feature type="domain" description="Cytochrome b/b6 C-terminal region profile" evidence="20">
    <location>
        <begin position="205"/>
        <end position="359"/>
    </location>
</feature>
<dbReference type="AlphaFoldDB" id="A0A2R4K2Z3"/>
<proteinExistence type="inferred from homology"/>
<dbReference type="Pfam" id="PF00033">
    <property type="entry name" value="Cytochrome_B"/>
    <property type="match status" value="1"/>
</dbReference>
<evidence type="ECO:0000256" key="9">
    <source>
        <dbReference type="ARBA" id="ARBA00022792"/>
    </source>
</evidence>
<dbReference type="CDD" id="cd00290">
    <property type="entry name" value="cytochrome_b_C"/>
    <property type="match status" value="1"/>
</dbReference>
<comment type="cofactor">
    <cofactor evidence="18">
        <name>heme b</name>
        <dbReference type="ChEBI" id="CHEBI:60344"/>
    </cofactor>
    <text evidence="18">Binds 2 heme groups non-covalently.</text>
</comment>
<feature type="transmembrane region" description="Helical" evidence="18">
    <location>
        <begin position="283"/>
        <end position="302"/>
    </location>
</feature>
<evidence type="ECO:0000259" key="19">
    <source>
        <dbReference type="PROSITE" id="PS51002"/>
    </source>
</evidence>
<feature type="binding site" description="axial binding residue" evidence="17">
    <location>
        <position position="78"/>
    </location>
    <ligand>
        <name>heme b</name>
        <dbReference type="ChEBI" id="CHEBI:60344"/>
        <label>b562</label>
    </ligand>
    <ligandPart>
        <name>Fe</name>
        <dbReference type="ChEBI" id="CHEBI:18248"/>
    </ligandPart>
</feature>
<dbReference type="SUPFAM" id="SSF81648">
    <property type="entry name" value="a domain/subunit of cytochrome bc1 complex (Ubiquinol-cytochrome c reductase)"/>
    <property type="match status" value="1"/>
</dbReference>
<keyword evidence="15 18" id="KW-0472">Membrane</keyword>
<comment type="similarity">
    <text evidence="18">Belongs to the cytochrome b family.</text>
</comment>
<reference evidence="21" key="1">
    <citation type="submission" date="2018-02" db="EMBL/GenBank/DDBJ databases">
        <title>Bryozoan genera Fenestrulina and Microporella no longer a family; Multi-gene phylogeny supports separation.</title>
        <authorList>
            <person name="Orr R.J.S."/>
            <person name="Waeschenbach A."/>
            <person name="Enevoldsen E.L.G."/>
            <person name="Boeve J.P."/>
            <person name="Haugen M.N."/>
            <person name="Voje K.L."/>
            <person name="Porter J."/>
            <person name="Zagorsek K."/>
            <person name="Smith A."/>
            <person name="Dennis D."/>
            <person name="Liow L.H."/>
        </authorList>
    </citation>
    <scope>NUCLEOTIDE SEQUENCE</scope>
</reference>
<dbReference type="GO" id="GO:0008121">
    <property type="term" value="F:quinol-cytochrome-c reductase activity"/>
    <property type="evidence" value="ECO:0007669"/>
    <property type="project" value="InterPro"/>
</dbReference>
<feature type="binding site" evidence="16">
    <location>
        <position position="196"/>
    </location>
    <ligand>
        <name>a ubiquinone</name>
        <dbReference type="ChEBI" id="CHEBI:16389"/>
    </ligand>
</feature>
<accession>A0A2R4K2Z3</accession>
<dbReference type="SUPFAM" id="SSF81342">
    <property type="entry name" value="Transmembrane di-heme cytochromes"/>
    <property type="match status" value="1"/>
</dbReference>
<comment type="subcellular location">
    <subcellularLocation>
        <location evidence="2">Mitochondrion inner membrane</location>
        <topology evidence="2">Multi-pass membrane protein</topology>
    </subcellularLocation>
</comment>
<dbReference type="InterPro" id="IPR036150">
    <property type="entry name" value="Cyt_b/b6_C_sf"/>
</dbReference>
<keyword evidence="8 17" id="KW-0479">Metal-binding</keyword>
<sequence length="359" mass="40819">MKTMKQSLHINLLTDLAAPKNISSLWSFGSLTGVCLITQIVTGLFLAMFFTADISLAFDSAIRISRDINFGWMIRNIHANGASMFFTCMYIHIGRGLYYKSFKNKETWLIGVTLLFLTILTAFLGYVLPWGQMSFWAATVITNLVSAIPYIGNTVVMWIWGGFSVSNATMTRFYALHYLFPIIIAALSLLHIMFLHETGSNNPLGLNTSNECIKFHSYFSIKDLVGFLIMWMLLGMVVFFSPSILIDPENFIPANPLVTPTHIQPEWYFLPMYAILRSIPNKLGGVIALVMSIAVLYLLPFIKNFKSNSYNIMNQMLFWMLISFFFILMYIGAKPVEPPFETVGQIFTVLYFGIYLLMK</sequence>
<dbReference type="InterPro" id="IPR030689">
    <property type="entry name" value="Cytochrome_b"/>
</dbReference>
<dbReference type="PIRSF" id="PIRSF038885">
    <property type="entry name" value="COB"/>
    <property type="match status" value="1"/>
</dbReference>
<dbReference type="EMBL" id="MG977118">
    <property type="protein sequence ID" value="AVV48258.1"/>
    <property type="molecule type" value="Genomic_DNA"/>
</dbReference>
<dbReference type="CDD" id="cd00284">
    <property type="entry name" value="Cytochrome_b_N"/>
    <property type="match status" value="1"/>
</dbReference>
<evidence type="ECO:0000256" key="11">
    <source>
        <dbReference type="ARBA" id="ARBA00022989"/>
    </source>
</evidence>
<keyword evidence="11 18" id="KW-1133">Transmembrane helix</keyword>
<dbReference type="PANTHER" id="PTHR19271">
    <property type="entry name" value="CYTOCHROME B"/>
    <property type="match status" value="1"/>
</dbReference>
<dbReference type="InterPro" id="IPR048259">
    <property type="entry name" value="Cytochrome_b_N_euk/bac"/>
</dbReference>
<comment type="cofactor">
    <cofactor evidence="17">
        <name>heme</name>
        <dbReference type="ChEBI" id="CHEBI:30413"/>
    </cofactor>
    <text evidence="17">Binds 2 heme groups non-covalently.</text>
</comment>
<dbReference type="InterPro" id="IPR027387">
    <property type="entry name" value="Cytb/b6-like_sf"/>
</dbReference>
<dbReference type="Pfam" id="PF00032">
    <property type="entry name" value="Cytochrom_B_C"/>
    <property type="match status" value="1"/>
</dbReference>
<evidence type="ECO:0000256" key="8">
    <source>
        <dbReference type="ARBA" id="ARBA00022723"/>
    </source>
</evidence>
<evidence type="ECO:0000256" key="7">
    <source>
        <dbReference type="ARBA" id="ARBA00022692"/>
    </source>
</evidence>
<evidence type="ECO:0000256" key="15">
    <source>
        <dbReference type="ARBA" id="ARBA00023136"/>
    </source>
</evidence>
<feature type="transmembrane region" description="Helical" evidence="18">
    <location>
        <begin position="314"/>
        <end position="333"/>
    </location>
</feature>
<evidence type="ECO:0000256" key="16">
    <source>
        <dbReference type="PIRSR" id="PIRSR038885-1"/>
    </source>
</evidence>
<evidence type="ECO:0000256" key="5">
    <source>
        <dbReference type="ARBA" id="ARBA00022617"/>
    </source>
</evidence>
<evidence type="ECO:0000256" key="17">
    <source>
        <dbReference type="PIRSR" id="PIRSR038885-2"/>
    </source>
</evidence>
<keyword evidence="13" id="KW-0830">Ubiquinone</keyword>
<feature type="transmembrane region" description="Helical" evidence="18">
    <location>
        <begin position="173"/>
        <end position="195"/>
    </location>
</feature>
<keyword evidence="6 18" id="KW-0679">Respiratory chain</keyword>
<evidence type="ECO:0000256" key="12">
    <source>
        <dbReference type="ARBA" id="ARBA00023004"/>
    </source>
</evidence>
<evidence type="ECO:0000256" key="2">
    <source>
        <dbReference type="ARBA" id="ARBA00004448"/>
    </source>
</evidence>
<keyword evidence="9" id="KW-0999">Mitochondrion inner membrane</keyword>
<feature type="transmembrane region" description="Helical" evidence="18">
    <location>
        <begin position="108"/>
        <end position="128"/>
    </location>
</feature>
<dbReference type="PROSITE" id="PS51003">
    <property type="entry name" value="CYTB_CTER"/>
    <property type="match status" value="1"/>
</dbReference>
<feature type="transmembrane region" description="Helical" evidence="18">
    <location>
        <begin position="72"/>
        <end position="93"/>
    </location>
</feature>
<evidence type="ECO:0000256" key="6">
    <source>
        <dbReference type="ARBA" id="ARBA00022660"/>
    </source>
</evidence>
<dbReference type="InterPro" id="IPR048260">
    <property type="entry name" value="Cytochrome_b_C_euk/bac"/>
</dbReference>
<comment type="function">
    <text evidence="1 18">Component of the ubiquinol-cytochrome c reductase complex (complex III or cytochrome b-c1 complex) that is part of the mitochondrial respiratory chain. The b-c1 complex mediates electron transfer from ubiquinol to cytochrome c. Contributes to the generation of a proton gradient across the mitochondrial membrane that is then used for ATP synthesis.</text>
</comment>
<evidence type="ECO:0000256" key="10">
    <source>
        <dbReference type="ARBA" id="ARBA00022982"/>
    </source>
</evidence>
<dbReference type="InterPro" id="IPR005797">
    <property type="entry name" value="Cyt_b/b6_N"/>
</dbReference>
<keyword evidence="10 18" id="KW-0249">Electron transport</keyword>
<feature type="binding site" description="axial binding residue" evidence="17">
    <location>
        <position position="177"/>
    </location>
    <ligand>
        <name>heme b</name>
        <dbReference type="ChEBI" id="CHEBI:60344"/>
        <label>b562</label>
    </ligand>
    <ligandPart>
        <name>Fe</name>
        <dbReference type="ChEBI" id="CHEBI:18248"/>
    </ligandPart>
</feature>
<geneLocation type="mitochondrion" evidence="21"/>
<dbReference type="GO" id="GO:0045275">
    <property type="term" value="C:respiratory chain complex III"/>
    <property type="evidence" value="ECO:0007669"/>
    <property type="project" value="InterPro"/>
</dbReference>
<feature type="transmembrane region" description="Helical" evidence="18">
    <location>
        <begin position="135"/>
        <end position="161"/>
    </location>
</feature>
<dbReference type="GO" id="GO:0005743">
    <property type="term" value="C:mitochondrial inner membrane"/>
    <property type="evidence" value="ECO:0007669"/>
    <property type="project" value="UniProtKB-SubCell"/>
</dbReference>
<evidence type="ECO:0000256" key="1">
    <source>
        <dbReference type="ARBA" id="ARBA00002566"/>
    </source>
</evidence>
<gene>
    <name evidence="21" type="primary">CYTB</name>
</gene>
<feature type="transmembrane region" description="Helical" evidence="18">
    <location>
        <begin position="339"/>
        <end position="358"/>
    </location>
</feature>
<evidence type="ECO:0000256" key="4">
    <source>
        <dbReference type="ARBA" id="ARBA00022448"/>
    </source>
</evidence>
<feature type="domain" description="Cytochrome b/b6 N-terminal region profile" evidence="19">
    <location>
        <begin position="1"/>
        <end position="204"/>
    </location>
</feature>
<evidence type="ECO:0000256" key="13">
    <source>
        <dbReference type="ARBA" id="ARBA00023075"/>
    </source>
</evidence>
<dbReference type="InterPro" id="IPR016174">
    <property type="entry name" value="Di-haem_cyt_TM"/>
</dbReference>
<keyword evidence="12 17" id="KW-0408">Iron</keyword>
<dbReference type="PANTHER" id="PTHR19271:SF16">
    <property type="entry name" value="CYTOCHROME B"/>
    <property type="match status" value="1"/>
</dbReference>
<organism evidence="21">
    <name type="scientific">Chiastosella watersi</name>
    <dbReference type="NCBI Taxonomy" id="2138264"/>
    <lineage>
        <taxon>Eukaryota</taxon>
        <taxon>Metazoa</taxon>
        <taxon>Spiralia</taxon>
        <taxon>Lophotrochozoa</taxon>
        <taxon>Bryozoa</taxon>
        <taxon>Gymnolaemata</taxon>
        <taxon>Cheilostomatida</taxon>
        <taxon>Flustrina</taxon>
        <taxon>Schizoporelloidea</taxon>
        <taxon>Escharinidae</taxon>
        <taxon>Chiastosella</taxon>
    </lineage>
</organism>
<name>A0A2R4K2Z3_9BILA</name>
<dbReference type="InterPro" id="IPR005798">
    <property type="entry name" value="Cyt_b/b6_C"/>
</dbReference>
<keyword evidence="14 18" id="KW-0496">Mitochondrion</keyword>
<protein>
    <recommendedName>
        <fullName evidence="3 18">Cytochrome b</fullName>
    </recommendedName>
</protein>
<evidence type="ECO:0000256" key="14">
    <source>
        <dbReference type="ARBA" id="ARBA00023128"/>
    </source>
</evidence>
<feature type="transmembrane region" description="Helical" evidence="18">
    <location>
        <begin position="224"/>
        <end position="246"/>
    </location>
</feature>
<evidence type="ECO:0000313" key="21">
    <source>
        <dbReference type="EMBL" id="AVV48258.1"/>
    </source>
</evidence>
<keyword evidence="7 18" id="KW-0812">Transmembrane</keyword>
<dbReference type="PROSITE" id="PS51002">
    <property type="entry name" value="CYTB_NTER"/>
    <property type="match status" value="1"/>
</dbReference>
<dbReference type="GO" id="GO:0016491">
    <property type="term" value="F:oxidoreductase activity"/>
    <property type="evidence" value="ECO:0007669"/>
    <property type="project" value="UniProtKB-UniRule"/>
</dbReference>
<evidence type="ECO:0000256" key="3">
    <source>
        <dbReference type="ARBA" id="ARBA00013531"/>
    </source>
</evidence>
<evidence type="ECO:0000259" key="20">
    <source>
        <dbReference type="PROSITE" id="PS51003"/>
    </source>
</evidence>
<keyword evidence="5 17" id="KW-0349">Heme</keyword>